<keyword evidence="6 8" id="KW-0472">Membrane</keyword>
<name>A0A2T0SGX9_9PSEU</name>
<feature type="transmembrane region" description="Helical" evidence="8">
    <location>
        <begin position="48"/>
        <end position="65"/>
    </location>
</feature>
<dbReference type="OrthoDB" id="9799090at2"/>
<feature type="transmembrane region" description="Helical" evidence="8">
    <location>
        <begin position="119"/>
        <end position="139"/>
    </location>
</feature>
<dbReference type="InterPro" id="IPR027359">
    <property type="entry name" value="Volt_channel_dom_sf"/>
</dbReference>
<dbReference type="PANTHER" id="PTHR11537:SF254">
    <property type="entry name" value="POTASSIUM VOLTAGE-GATED CHANNEL PROTEIN SHAB"/>
    <property type="match status" value="1"/>
</dbReference>
<reference evidence="10 11" key="1">
    <citation type="submission" date="2018-03" db="EMBL/GenBank/DDBJ databases">
        <title>Genomic Encyclopedia of Archaeal and Bacterial Type Strains, Phase II (KMG-II): from individual species to whole genera.</title>
        <authorList>
            <person name="Goeker M."/>
        </authorList>
    </citation>
    <scope>NUCLEOTIDE SEQUENCE [LARGE SCALE GENOMIC DNA]</scope>
    <source>
        <strain evidence="10 11">DSM 44720</strain>
    </source>
</reference>
<comment type="caution">
    <text evidence="10">The sequence shown here is derived from an EMBL/GenBank/DDBJ whole genome shotgun (WGS) entry which is preliminary data.</text>
</comment>
<dbReference type="SUPFAM" id="SSF81324">
    <property type="entry name" value="Voltage-gated potassium channels"/>
    <property type="match status" value="1"/>
</dbReference>
<keyword evidence="5" id="KW-0406">Ion transport</keyword>
<dbReference type="Pfam" id="PF07885">
    <property type="entry name" value="Ion_trans_2"/>
    <property type="match status" value="1"/>
</dbReference>
<dbReference type="Gene3D" id="1.10.287.70">
    <property type="match status" value="1"/>
</dbReference>
<keyword evidence="2" id="KW-0813">Transport</keyword>
<dbReference type="InterPro" id="IPR028325">
    <property type="entry name" value="VG_K_chnl"/>
</dbReference>
<feature type="domain" description="Potassium channel" evidence="9">
    <location>
        <begin position="140"/>
        <end position="206"/>
    </location>
</feature>
<gene>
    <name evidence="10" type="ORF">CLV43_12089</name>
</gene>
<dbReference type="GO" id="GO:0005249">
    <property type="term" value="F:voltage-gated potassium channel activity"/>
    <property type="evidence" value="ECO:0007669"/>
    <property type="project" value="InterPro"/>
</dbReference>
<dbReference type="Proteomes" id="UP000239494">
    <property type="component" value="Unassembled WGS sequence"/>
</dbReference>
<dbReference type="AlphaFoldDB" id="A0A2T0SGX9"/>
<dbReference type="GO" id="GO:0008076">
    <property type="term" value="C:voltage-gated potassium channel complex"/>
    <property type="evidence" value="ECO:0007669"/>
    <property type="project" value="InterPro"/>
</dbReference>
<evidence type="ECO:0000256" key="8">
    <source>
        <dbReference type="SAM" id="Phobius"/>
    </source>
</evidence>
<evidence type="ECO:0000256" key="4">
    <source>
        <dbReference type="ARBA" id="ARBA00022989"/>
    </source>
</evidence>
<dbReference type="InterPro" id="IPR013099">
    <property type="entry name" value="K_chnl_dom"/>
</dbReference>
<keyword evidence="3 8" id="KW-0812">Transmembrane</keyword>
<dbReference type="PRINTS" id="PR00169">
    <property type="entry name" value="KCHANNEL"/>
</dbReference>
<evidence type="ECO:0000256" key="1">
    <source>
        <dbReference type="ARBA" id="ARBA00004141"/>
    </source>
</evidence>
<comment type="subcellular location">
    <subcellularLocation>
        <location evidence="1">Membrane</location>
        <topology evidence="1">Multi-pass membrane protein</topology>
    </subcellularLocation>
</comment>
<evidence type="ECO:0000313" key="10">
    <source>
        <dbReference type="EMBL" id="PRY32670.1"/>
    </source>
</evidence>
<keyword evidence="11" id="KW-1185">Reference proteome</keyword>
<evidence type="ECO:0000256" key="5">
    <source>
        <dbReference type="ARBA" id="ARBA00023065"/>
    </source>
</evidence>
<dbReference type="EMBL" id="PVTF01000020">
    <property type="protein sequence ID" value="PRY32670.1"/>
    <property type="molecule type" value="Genomic_DNA"/>
</dbReference>
<feature type="transmembrane region" description="Helical" evidence="8">
    <location>
        <begin position="18"/>
        <end position="36"/>
    </location>
</feature>
<evidence type="ECO:0000256" key="6">
    <source>
        <dbReference type="ARBA" id="ARBA00023136"/>
    </source>
</evidence>
<organism evidence="10 11">
    <name type="scientific">Umezawaea tangerina</name>
    <dbReference type="NCBI Taxonomy" id="84725"/>
    <lineage>
        <taxon>Bacteria</taxon>
        <taxon>Bacillati</taxon>
        <taxon>Actinomycetota</taxon>
        <taxon>Actinomycetes</taxon>
        <taxon>Pseudonocardiales</taxon>
        <taxon>Pseudonocardiaceae</taxon>
        <taxon>Umezawaea</taxon>
    </lineage>
</organism>
<dbReference type="PANTHER" id="PTHR11537">
    <property type="entry name" value="VOLTAGE-GATED POTASSIUM CHANNEL"/>
    <property type="match status" value="1"/>
</dbReference>
<keyword evidence="4 8" id="KW-1133">Transmembrane helix</keyword>
<evidence type="ECO:0000256" key="3">
    <source>
        <dbReference type="ARBA" id="ARBA00022692"/>
    </source>
</evidence>
<feature type="transmembrane region" description="Helical" evidence="8">
    <location>
        <begin position="181"/>
        <end position="206"/>
    </location>
</feature>
<dbReference type="Gene3D" id="1.20.5.110">
    <property type="match status" value="1"/>
</dbReference>
<dbReference type="RefSeq" id="WP_106196124.1">
    <property type="nucleotide sequence ID" value="NZ_PVTF01000020.1"/>
</dbReference>
<protein>
    <submittedName>
        <fullName evidence="10">Voltage-gated potassium channel</fullName>
    </submittedName>
</protein>
<sequence>MLQADERRLVAWENRAEWPLTGLAVVFLVAYAWQVLDDGATPGVRTALEIALWVVWFVFAVDYVVRLKLAVNKPRFIVRHLFDLLAVLLPIVRQLRVLRLVTVLNVLNKRLAGKIRQRVGIYVAGVTLMVGLCASLAVLDAERHHENATITTFADAVWWTLTTISTVGYGDRYPVTWEGRLVAGLLMVGGIALLGVITGTIASWLVEKLSGVEEQLQRTDDALVAEVRSLRTELAELRAELNRTALGGQPLNGSAGPEHA</sequence>
<accession>A0A2T0SGX9</accession>
<dbReference type="Gene3D" id="1.20.120.350">
    <property type="entry name" value="Voltage-gated potassium channels. Chain C"/>
    <property type="match status" value="1"/>
</dbReference>
<evidence type="ECO:0000256" key="7">
    <source>
        <dbReference type="ARBA" id="ARBA00023303"/>
    </source>
</evidence>
<evidence type="ECO:0000259" key="9">
    <source>
        <dbReference type="Pfam" id="PF07885"/>
    </source>
</evidence>
<evidence type="ECO:0000256" key="2">
    <source>
        <dbReference type="ARBA" id="ARBA00022448"/>
    </source>
</evidence>
<keyword evidence="7 10" id="KW-0407">Ion channel</keyword>
<proteinExistence type="predicted"/>
<dbReference type="GO" id="GO:0001508">
    <property type="term" value="P:action potential"/>
    <property type="evidence" value="ECO:0007669"/>
    <property type="project" value="TreeGrafter"/>
</dbReference>
<evidence type="ECO:0000313" key="11">
    <source>
        <dbReference type="Proteomes" id="UP000239494"/>
    </source>
</evidence>